<dbReference type="GO" id="GO:0005782">
    <property type="term" value="C:peroxisomal matrix"/>
    <property type="evidence" value="ECO:0007669"/>
    <property type="project" value="UniProtKB-SubCell"/>
</dbReference>
<organism evidence="13 14">
    <name type="scientific">Phodopus roborovskii</name>
    <name type="common">Roborovski's desert hamster</name>
    <name type="synonym">Cricetulus roborovskii</name>
    <dbReference type="NCBI Taxonomy" id="109678"/>
    <lineage>
        <taxon>Eukaryota</taxon>
        <taxon>Metazoa</taxon>
        <taxon>Chordata</taxon>
        <taxon>Craniata</taxon>
        <taxon>Vertebrata</taxon>
        <taxon>Euteleostomi</taxon>
        <taxon>Mammalia</taxon>
        <taxon>Eutheria</taxon>
        <taxon>Euarchontoglires</taxon>
        <taxon>Glires</taxon>
        <taxon>Rodentia</taxon>
        <taxon>Myomorpha</taxon>
        <taxon>Muroidea</taxon>
        <taxon>Cricetidae</taxon>
        <taxon>Cricetinae</taxon>
        <taxon>Phodopus</taxon>
    </lineage>
</organism>
<evidence type="ECO:0000256" key="4">
    <source>
        <dbReference type="ARBA" id="ARBA00022630"/>
    </source>
</evidence>
<dbReference type="InterPro" id="IPR023209">
    <property type="entry name" value="DAO"/>
</dbReference>
<gene>
    <name evidence="13" type="primary">Ddo</name>
    <name evidence="13" type="ORF">PHOROB_LOCUS2031</name>
</gene>
<accession>A0AAU9YSN8</accession>
<name>A0AAU9YSN8_PHORO</name>
<dbReference type="PANTHER" id="PTHR11530:SF11">
    <property type="entry name" value="D-ASPARTATE OXIDASE"/>
    <property type="match status" value="1"/>
</dbReference>
<dbReference type="Pfam" id="PF01266">
    <property type="entry name" value="DAO"/>
    <property type="match status" value="1"/>
</dbReference>
<dbReference type="EMBL" id="CALSGD010000381">
    <property type="protein sequence ID" value="CAH6778250.1"/>
    <property type="molecule type" value="Genomic_DNA"/>
</dbReference>
<keyword evidence="5" id="KW-0274">FAD</keyword>
<evidence type="ECO:0000313" key="13">
    <source>
        <dbReference type="EMBL" id="CAH6778250.1"/>
    </source>
</evidence>
<evidence type="ECO:0000259" key="12">
    <source>
        <dbReference type="Pfam" id="PF01266"/>
    </source>
</evidence>
<dbReference type="Proteomes" id="UP001152836">
    <property type="component" value="Unassembled WGS sequence"/>
</dbReference>
<dbReference type="GO" id="GO:0071949">
    <property type="term" value="F:FAD binding"/>
    <property type="evidence" value="ECO:0007669"/>
    <property type="project" value="InterPro"/>
</dbReference>
<dbReference type="Gene3D" id="3.40.50.720">
    <property type="entry name" value="NAD(P)-binding Rossmann-like Domain"/>
    <property type="match status" value="1"/>
</dbReference>
<dbReference type="GO" id="GO:0006533">
    <property type="term" value="P:L-aspartate catabolic process"/>
    <property type="evidence" value="ECO:0007669"/>
    <property type="project" value="TreeGrafter"/>
</dbReference>
<dbReference type="SUPFAM" id="SSF51971">
    <property type="entry name" value="Nucleotide-binding domain"/>
    <property type="match status" value="1"/>
</dbReference>
<comment type="caution">
    <text evidence="13">The sequence shown here is derived from an EMBL/GenBank/DDBJ whole genome shotgun (WGS) entry which is preliminary data.</text>
</comment>
<feature type="domain" description="FAD dependent oxidoreductase" evidence="12">
    <location>
        <begin position="5"/>
        <end position="56"/>
    </location>
</feature>
<keyword evidence="4" id="KW-0285">Flavoprotein</keyword>
<evidence type="ECO:0000256" key="6">
    <source>
        <dbReference type="ARBA" id="ARBA00023002"/>
    </source>
</evidence>
<evidence type="ECO:0000256" key="7">
    <source>
        <dbReference type="ARBA" id="ARBA00044520"/>
    </source>
</evidence>
<evidence type="ECO:0000256" key="11">
    <source>
        <dbReference type="ARBA" id="ARBA00049882"/>
    </source>
</evidence>
<dbReference type="InterPro" id="IPR006076">
    <property type="entry name" value="FAD-dep_OxRdtase"/>
</dbReference>
<comment type="catalytic activity">
    <reaction evidence="10">
        <text>D-aspartate + O2 + H2O = oxaloacetate + H2O2 + NH4(+)</text>
        <dbReference type="Rhea" id="RHEA:12512"/>
        <dbReference type="ChEBI" id="CHEBI:15377"/>
        <dbReference type="ChEBI" id="CHEBI:15379"/>
        <dbReference type="ChEBI" id="CHEBI:16240"/>
        <dbReference type="ChEBI" id="CHEBI:16452"/>
        <dbReference type="ChEBI" id="CHEBI:28938"/>
        <dbReference type="ChEBI" id="CHEBI:29990"/>
        <dbReference type="EC" id="1.4.3.1"/>
    </reaction>
    <physiologicalReaction direction="left-to-right" evidence="10">
        <dbReference type="Rhea" id="RHEA:12513"/>
    </physiologicalReaction>
</comment>
<dbReference type="AlphaFoldDB" id="A0AAU9YSN8"/>
<reference evidence="13" key="1">
    <citation type="submission" date="2022-06" db="EMBL/GenBank/DDBJ databases">
        <authorList>
            <person name="Andreotti S."/>
            <person name="Wyler E."/>
        </authorList>
    </citation>
    <scope>NUCLEOTIDE SEQUENCE</scope>
</reference>
<protein>
    <recommendedName>
        <fullName evidence="8">D-aspartate oxidase</fullName>
        <ecNumber evidence="7">1.4.3.1</ecNumber>
    </recommendedName>
</protein>
<evidence type="ECO:0000256" key="3">
    <source>
        <dbReference type="ARBA" id="ARBA00006730"/>
    </source>
</evidence>
<comment type="cofactor">
    <cofactor evidence="1">
        <name>FAD</name>
        <dbReference type="ChEBI" id="CHEBI:57692"/>
    </cofactor>
</comment>
<comment type="similarity">
    <text evidence="3">Belongs to the DAMOX/DASOX family.</text>
</comment>
<dbReference type="GO" id="GO:0019478">
    <property type="term" value="P:D-amino acid catabolic process"/>
    <property type="evidence" value="ECO:0007669"/>
    <property type="project" value="UniProtKB-ARBA"/>
</dbReference>
<dbReference type="PANTHER" id="PTHR11530">
    <property type="entry name" value="D-AMINO ACID OXIDASE"/>
    <property type="match status" value="1"/>
</dbReference>
<dbReference type="GO" id="GO:0008445">
    <property type="term" value="F:D-aspartate oxidase activity"/>
    <property type="evidence" value="ECO:0007669"/>
    <property type="project" value="UniProtKB-EC"/>
</dbReference>
<evidence type="ECO:0000256" key="8">
    <source>
        <dbReference type="ARBA" id="ARBA00044541"/>
    </source>
</evidence>
<comment type="subcellular location">
    <subcellularLocation>
        <location evidence="2">Peroxisome matrix</location>
    </subcellularLocation>
</comment>
<evidence type="ECO:0000256" key="1">
    <source>
        <dbReference type="ARBA" id="ARBA00001974"/>
    </source>
</evidence>
<proteinExistence type="inferred from homology"/>
<sequence length="82" mass="8849">MDTVRIAVVGAGVIGLSTAMCISQLVPRCSVTVLSDKFTPETTSNVAAGMLIPHRYPVGRCSSMPPTKRCLSGLMSFWDFER</sequence>
<evidence type="ECO:0000313" key="14">
    <source>
        <dbReference type="Proteomes" id="UP001152836"/>
    </source>
</evidence>
<comment type="function">
    <text evidence="9">Selectively catalyzes the oxidative deamination of acidic amino acids. Suppresses the level of D-aspartate in the brain, an amino acid that can act as an agonist for glutamate receptors. Protects the organism from the toxicity of D-amino acids. May also function in the intestine.</text>
</comment>
<comment type="catalytic activity">
    <reaction evidence="11">
        <text>D-glutamate + O2 + H2O = 2-oxoglutarate + H2O2 + NH4(+)</text>
        <dbReference type="Rhea" id="RHEA:10028"/>
        <dbReference type="ChEBI" id="CHEBI:15377"/>
        <dbReference type="ChEBI" id="CHEBI:15379"/>
        <dbReference type="ChEBI" id="CHEBI:16240"/>
        <dbReference type="ChEBI" id="CHEBI:16810"/>
        <dbReference type="ChEBI" id="CHEBI:28938"/>
        <dbReference type="ChEBI" id="CHEBI:29986"/>
    </reaction>
    <physiologicalReaction direction="left-to-right" evidence="11">
        <dbReference type="Rhea" id="RHEA:10029"/>
    </physiologicalReaction>
</comment>
<dbReference type="EC" id="1.4.3.1" evidence="7"/>
<keyword evidence="14" id="KW-1185">Reference proteome</keyword>
<evidence type="ECO:0000256" key="5">
    <source>
        <dbReference type="ARBA" id="ARBA00022827"/>
    </source>
</evidence>
<evidence type="ECO:0000256" key="9">
    <source>
        <dbReference type="ARBA" id="ARBA00046214"/>
    </source>
</evidence>
<keyword evidence="6" id="KW-0560">Oxidoreductase</keyword>
<evidence type="ECO:0000256" key="2">
    <source>
        <dbReference type="ARBA" id="ARBA00004253"/>
    </source>
</evidence>
<evidence type="ECO:0000256" key="10">
    <source>
        <dbReference type="ARBA" id="ARBA00047522"/>
    </source>
</evidence>